<dbReference type="Gene3D" id="1.10.10.10">
    <property type="entry name" value="Winged helix-like DNA-binding domain superfamily/Winged helix DNA-binding domain"/>
    <property type="match status" value="1"/>
</dbReference>
<evidence type="ECO:0000259" key="2">
    <source>
        <dbReference type="Pfam" id="PF12802"/>
    </source>
</evidence>
<dbReference type="InterPro" id="IPR036390">
    <property type="entry name" value="WH_DNA-bd_sf"/>
</dbReference>
<dbReference type="PANTHER" id="PTHR18964">
    <property type="entry name" value="ROK (REPRESSOR, ORF, KINASE) FAMILY"/>
    <property type="match status" value="1"/>
</dbReference>
<dbReference type="InterPro" id="IPR036388">
    <property type="entry name" value="WH-like_DNA-bd_sf"/>
</dbReference>
<dbReference type="InterPro" id="IPR000835">
    <property type="entry name" value="HTH_MarR-typ"/>
</dbReference>
<dbReference type="AlphaFoldDB" id="A0A840PP51"/>
<keyword evidence="3" id="KW-0808">Transferase</keyword>
<dbReference type="PANTHER" id="PTHR18964:SF149">
    <property type="entry name" value="BIFUNCTIONAL UDP-N-ACETYLGLUCOSAMINE 2-EPIMERASE_N-ACETYLMANNOSAMINE KINASE"/>
    <property type="match status" value="1"/>
</dbReference>
<name>A0A840PP51_9ACTN</name>
<dbReference type="GO" id="GO:0003700">
    <property type="term" value="F:DNA-binding transcription factor activity"/>
    <property type="evidence" value="ECO:0007669"/>
    <property type="project" value="InterPro"/>
</dbReference>
<keyword evidence="4" id="KW-1185">Reference proteome</keyword>
<comment type="caution">
    <text evidence="3">The sequence shown here is derived from an EMBL/GenBank/DDBJ whole genome shotgun (WGS) entry which is preliminary data.</text>
</comment>
<protein>
    <submittedName>
        <fullName evidence="3">Putative NBD/HSP70 family sugar kinase</fullName>
    </submittedName>
</protein>
<evidence type="ECO:0000313" key="4">
    <source>
        <dbReference type="Proteomes" id="UP000578449"/>
    </source>
</evidence>
<dbReference type="CDD" id="cd23763">
    <property type="entry name" value="ASKHA_ATPase_ROK"/>
    <property type="match status" value="1"/>
</dbReference>
<dbReference type="Gene3D" id="3.30.420.40">
    <property type="match status" value="2"/>
</dbReference>
<accession>A0A840PP51</accession>
<evidence type="ECO:0000313" key="3">
    <source>
        <dbReference type="EMBL" id="MBB5137805.1"/>
    </source>
</evidence>
<organism evidence="3 4">
    <name type="scientific">Thermocatellispora tengchongensis</name>
    <dbReference type="NCBI Taxonomy" id="1073253"/>
    <lineage>
        <taxon>Bacteria</taxon>
        <taxon>Bacillati</taxon>
        <taxon>Actinomycetota</taxon>
        <taxon>Actinomycetes</taxon>
        <taxon>Streptosporangiales</taxon>
        <taxon>Streptosporangiaceae</taxon>
        <taxon>Thermocatellispora</taxon>
    </lineage>
</organism>
<dbReference type="EMBL" id="JACHGN010000020">
    <property type="protein sequence ID" value="MBB5137805.1"/>
    <property type="molecule type" value="Genomic_DNA"/>
</dbReference>
<proteinExistence type="inferred from homology"/>
<evidence type="ECO:0000256" key="1">
    <source>
        <dbReference type="ARBA" id="ARBA00006479"/>
    </source>
</evidence>
<dbReference type="Pfam" id="PF12802">
    <property type="entry name" value="MarR_2"/>
    <property type="match status" value="1"/>
</dbReference>
<comment type="similarity">
    <text evidence="1">Belongs to the ROK (NagC/XylR) family.</text>
</comment>
<dbReference type="GO" id="GO:0016301">
    <property type="term" value="F:kinase activity"/>
    <property type="evidence" value="ECO:0007669"/>
    <property type="project" value="UniProtKB-KW"/>
</dbReference>
<feature type="domain" description="HTH marR-type" evidence="2">
    <location>
        <begin position="25"/>
        <end position="73"/>
    </location>
</feature>
<dbReference type="Proteomes" id="UP000578449">
    <property type="component" value="Unassembled WGS sequence"/>
</dbReference>
<gene>
    <name evidence="3" type="ORF">HNP84_007558</name>
</gene>
<sequence length="394" mass="40870">MTEQVTTGTLVTTGTDVTRMRELNALSIVRALRGNPPSTVTELATRTGLSRPGTDVIVQGLVADGWLTVVEPDGSSVVGRPARRYRFNAGAGHVLGVDVGAHKVLAMLADLDGTVASTSRLPVGPDADPAARLAVVDAAVDECLTAAGLSPDEIWAITVGVTGPVDASGRTTLFTPLPGWASVNPAEHLAARFSCPIQVENDCKLAALAERWQGAARDADDIVYVLAGMRTGAGLIIDGTLRRGYGGAAGEIGALRAVRWLTAPSHLENCASLPPGIDTDNAAAWVFNAARSGDKAARTAVRRYTRDLAVGTAALVLTLDPQVVILGGGFSRSADLILDHLARELARTCLRVPEIRASTLGAESVALGALRLALNEVDARLFGMGLSTPAAPRA</sequence>
<dbReference type="Pfam" id="PF00480">
    <property type="entry name" value="ROK"/>
    <property type="match status" value="2"/>
</dbReference>
<dbReference type="SUPFAM" id="SSF53067">
    <property type="entry name" value="Actin-like ATPase domain"/>
    <property type="match status" value="1"/>
</dbReference>
<dbReference type="RefSeq" id="WP_221337242.1">
    <property type="nucleotide sequence ID" value="NZ_BAABIX010000002.1"/>
</dbReference>
<dbReference type="InterPro" id="IPR043129">
    <property type="entry name" value="ATPase_NBD"/>
</dbReference>
<keyword evidence="3" id="KW-0418">Kinase</keyword>
<dbReference type="SUPFAM" id="SSF46785">
    <property type="entry name" value="Winged helix' DNA-binding domain"/>
    <property type="match status" value="1"/>
</dbReference>
<dbReference type="InterPro" id="IPR000600">
    <property type="entry name" value="ROK"/>
</dbReference>
<reference evidence="3 4" key="1">
    <citation type="submission" date="2020-08" db="EMBL/GenBank/DDBJ databases">
        <title>Genomic Encyclopedia of Type Strains, Phase IV (KMG-IV): sequencing the most valuable type-strain genomes for metagenomic binning, comparative biology and taxonomic classification.</title>
        <authorList>
            <person name="Goeker M."/>
        </authorList>
    </citation>
    <scope>NUCLEOTIDE SEQUENCE [LARGE SCALE GENOMIC DNA]</scope>
    <source>
        <strain evidence="3 4">DSM 45615</strain>
    </source>
</reference>